<accession>A0A8C0HU31</accession>
<organism evidence="1">
    <name type="scientific">Balaenoptera musculus</name>
    <name type="common">Blue whale</name>
    <dbReference type="NCBI Taxonomy" id="9771"/>
    <lineage>
        <taxon>Eukaryota</taxon>
        <taxon>Metazoa</taxon>
        <taxon>Chordata</taxon>
        <taxon>Craniata</taxon>
        <taxon>Vertebrata</taxon>
        <taxon>Euteleostomi</taxon>
        <taxon>Mammalia</taxon>
        <taxon>Eutheria</taxon>
        <taxon>Laurasiatheria</taxon>
        <taxon>Artiodactyla</taxon>
        <taxon>Whippomorpha</taxon>
        <taxon>Cetacea</taxon>
        <taxon>Mysticeti</taxon>
        <taxon>Balaenopteridae</taxon>
        <taxon>Balaenoptera</taxon>
    </lineage>
</organism>
<name>A0A8C0HU31_BALMU</name>
<sequence length="57" mass="6713">MVSHLLKCFITVTFKIVTLNKEESSTHQMHDKPKYENGKCLINLVTGWVKYMGEFYM</sequence>
<reference evidence="1" key="1">
    <citation type="submission" date="2023-09" db="UniProtKB">
        <authorList>
            <consortium name="Ensembl"/>
        </authorList>
    </citation>
    <scope>IDENTIFICATION</scope>
</reference>
<evidence type="ECO:0000313" key="1">
    <source>
        <dbReference type="Ensembl" id="ENSBMSP00010002742.1"/>
    </source>
</evidence>
<dbReference type="GeneTree" id="ENSGT00900000143541"/>
<dbReference type="AlphaFoldDB" id="A0A8C0HU31"/>
<dbReference type="Ensembl" id="ENSBMST00010003023.1">
    <property type="protein sequence ID" value="ENSBMSP00010002742.1"/>
    <property type="gene ID" value="ENSBMSG00010002061.1"/>
</dbReference>
<proteinExistence type="predicted"/>
<protein>
    <submittedName>
        <fullName evidence="1">Uncharacterized protein</fullName>
    </submittedName>
</protein>